<evidence type="ECO:0000313" key="2">
    <source>
        <dbReference type="Proteomes" id="UP001148838"/>
    </source>
</evidence>
<protein>
    <submittedName>
        <fullName evidence="1">Uncharacterized protein</fullName>
    </submittedName>
</protein>
<evidence type="ECO:0000313" key="1">
    <source>
        <dbReference type="EMBL" id="KAJ4441251.1"/>
    </source>
</evidence>
<organism evidence="1 2">
    <name type="scientific">Periplaneta americana</name>
    <name type="common">American cockroach</name>
    <name type="synonym">Blatta americana</name>
    <dbReference type="NCBI Taxonomy" id="6978"/>
    <lineage>
        <taxon>Eukaryota</taxon>
        <taxon>Metazoa</taxon>
        <taxon>Ecdysozoa</taxon>
        <taxon>Arthropoda</taxon>
        <taxon>Hexapoda</taxon>
        <taxon>Insecta</taxon>
        <taxon>Pterygota</taxon>
        <taxon>Neoptera</taxon>
        <taxon>Polyneoptera</taxon>
        <taxon>Dictyoptera</taxon>
        <taxon>Blattodea</taxon>
        <taxon>Blattoidea</taxon>
        <taxon>Blattidae</taxon>
        <taxon>Blattinae</taxon>
        <taxon>Periplaneta</taxon>
    </lineage>
</organism>
<dbReference type="Proteomes" id="UP001148838">
    <property type="component" value="Unassembled WGS sequence"/>
</dbReference>
<gene>
    <name evidence="1" type="ORF">ANN_11102</name>
</gene>
<proteinExistence type="predicted"/>
<accession>A0ABQ8T424</accession>
<sequence>MWTTTAQDLWSFKTRVSVRVSVVSGMSDDDEDDEGRRGNPEVLNVTSIYGNAFSALQYNRLPVYHTIVDTPLAWNTGTSQGILKRKVWFRICAGFSRDDGVNFRNQHMWADENSHAVEETKHQHRFSINVRAGVLGDRLRAIRATTEINWDSLSGLPS</sequence>
<dbReference type="EMBL" id="JAJSOF020000015">
    <property type="protein sequence ID" value="KAJ4441251.1"/>
    <property type="molecule type" value="Genomic_DNA"/>
</dbReference>
<name>A0ABQ8T424_PERAM</name>
<comment type="caution">
    <text evidence="1">The sequence shown here is derived from an EMBL/GenBank/DDBJ whole genome shotgun (WGS) entry which is preliminary data.</text>
</comment>
<keyword evidence="2" id="KW-1185">Reference proteome</keyword>
<reference evidence="1 2" key="1">
    <citation type="journal article" date="2022" name="Allergy">
        <title>Genome assembly and annotation of Periplaneta americana reveal a comprehensive cockroach allergen profile.</title>
        <authorList>
            <person name="Wang L."/>
            <person name="Xiong Q."/>
            <person name="Saelim N."/>
            <person name="Wang L."/>
            <person name="Nong W."/>
            <person name="Wan A.T."/>
            <person name="Shi M."/>
            <person name="Liu X."/>
            <person name="Cao Q."/>
            <person name="Hui J.H.L."/>
            <person name="Sookrung N."/>
            <person name="Leung T.F."/>
            <person name="Tungtrongchitr A."/>
            <person name="Tsui S.K.W."/>
        </authorList>
    </citation>
    <scope>NUCLEOTIDE SEQUENCE [LARGE SCALE GENOMIC DNA]</scope>
    <source>
        <strain evidence="1">PWHHKU_190912</strain>
    </source>
</reference>